<name>A0A127Z3L6_9BASI</name>
<feature type="chain" id="PRO_5007281093" evidence="2">
    <location>
        <begin position="23"/>
        <end position="296"/>
    </location>
</feature>
<feature type="compositionally biased region" description="Low complexity" evidence="1">
    <location>
        <begin position="244"/>
        <end position="266"/>
    </location>
</feature>
<gene>
    <name evidence="3" type="ORF">SPSC_04203</name>
</gene>
<organism evidence="3">
    <name type="scientific">Sporisorium scitamineum</name>
    <dbReference type="NCBI Taxonomy" id="49012"/>
    <lineage>
        <taxon>Eukaryota</taxon>
        <taxon>Fungi</taxon>
        <taxon>Dikarya</taxon>
        <taxon>Basidiomycota</taxon>
        <taxon>Ustilaginomycotina</taxon>
        <taxon>Ustilaginomycetes</taxon>
        <taxon>Ustilaginales</taxon>
        <taxon>Ustilaginaceae</taxon>
        <taxon>Sporisorium</taxon>
    </lineage>
</organism>
<accession>A0A127Z3L6</accession>
<evidence type="ECO:0000256" key="2">
    <source>
        <dbReference type="SAM" id="SignalP"/>
    </source>
</evidence>
<proteinExistence type="predicted"/>
<reference evidence="3" key="1">
    <citation type="submission" date="2014-06" db="EMBL/GenBank/DDBJ databases">
        <authorList>
            <person name="Ju J."/>
            <person name="Zhang J."/>
        </authorList>
    </citation>
    <scope>NUCLEOTIDE SEQUENCE</scope>
    <source>
        <strain evidence="3">SscI8</strain>
    </source>
</reference>
<dbReference type="AlphaFoldDB" id="A0A127Z3L6"/>
<feature type="signal peptide" evidence="2">
    <location>
        <begin position="1"/>
        <end position="22"/>
    </location>
</feature>
<protein>
    <submittedName>
        <fullName evidence="3">Uncharacterized protein</fullName>
    </submittedName>
</protein>
<sequence length="296" mass="31789">MKCSSKAMVSVMIAAMAWESRAEAISKDRNAMLKRAGGAEMIDKGKNVVEEVWSARPSEAESEIVLDFDGLRLDHPGSSYGQARQSTTTPTSPSVSTLPPLFFALSWLLPRRLTSFAIFLDSVVERNVQGSLEGSSDDEWSSTKHPRELSLSSPLEFPIKEGVSQFDVWVAISPRRLVMSPPRPRVEPDDAALLPLPFEQQSTENPRDSRQLSVTTPAAVEPKRKKGKGKMMSFGKSFFKRLSLSSSSSSGSASSYRASSARASSSVGDNGSDATPDSDPRGGGGGAGKDTRLEGG</sequence>
<feature type="region of interest" description="Disordered" evidence="1">
    <location>
        <begin position="244"/>
        <end position="296"/>
    </location>
</feature>
<evidence type="ECO:0000256" key="1">
    <source>
        <dbReference type="SAM" id="MobiDB-lite"/>
    </source>
</evidence>
<feature type="region of interest" description="Disordered" evidence="1">
    <location>
        <begin position="198"/>
        <end position="232"/>
    </location>
</feature>
<dbReference type="EMBL" id="LK056678">
    <property type="protein sequence ID" value="CDR88376.1"/>
    <property type="molecule type" value="Genomic_DNA"/>
</dbReference>
<dbReference type="OrthoDB" id="10620384at2759"/>
<keyword evidence="2" id="KW-0732">Signal</keyword>
<evidence type="ECO:0000313" key="3">
    <source>
        <dbReference type="EMBL" id="CDR88376.1"/>
    </source>
</evidence>